<comment type="caution">
    <text evidence="1">The sequence shown here is derived from an EMBL/GenBank/DDBJ whole genome shotgun (WGS) entry which is preliminary data.</text>
</comment>
<accession>A0ACC3ANX7</accession>
<sequence length="505" mass="55954">MKPRALEWTARPSGHDCVLEHGLDFTADGRHVCWGHDNKKHPRNWGTARKLYDTSLILFLDFFVTTTSSAGASAAAQAKDDYRIGRELSVFCFVTIFLLGQVVGTIVFPPWSESFGRKNLYILSSALSAICCVIVGVVDSLVGTIVGRLFGGLLSAIPYTVGCGSVEDMFSSWPRTWVLLFWTVASNIGLSMGPIIGSHITTALSWRWLFYVYAIALVIITVLFCFIRESRPSQILIKEVNHLRQKTGDHTLEALNHDHFPDMNTFVRTALFRPVQLLFTEPLVIATALMNGFSFALLYLFTEALQLVYTALDFSDSQASLPFLGLAVGFWFSIPCRLIDYRIFASLRRQNLPIKPESKLTGLAIGAPVFAVGLWWFAWTIPPKIAVHWIVPTVSLLLVGFALNEFDTVLYVYLADSYLSYSASATAAVQFVRALLSGVFPLFTKQMFEGLGYNVAASVIAALGTAFVVVPVLFIIYGERIRARSPFAKYSLELEKDMGKEGSAA</sequence>
<gene>
    <name evidence="1" type="ORF">N8T08_001156</name>
</gene>
<keyword evidence="2" id="KW-1185">Reference proteome</keyword>
<dbReference type="Proteomes" id="UP001177260">
    <property type="component" value="Unassembled WGS sequence"/>
</dbReference>
<evidence type="ECO:0000313" key="2">
    <source>
        <dbReference type="Proteomes" id="UP001177260"/>
    </source>
</evidence>
<name>A0ACC3ANX7_9EURO</name>
<dbReference type="EMBL" id="JAOPJF010000113">
    <property type="protein sequence ID" value="KAK1139226.1"/>
    <property type="molecule type" value="Genomic_DNA"/>
</dbReference>
<evidence type="ECO:0000313" key="1">
    <source>
        <dbReference type="EMBL" id="KAK1139226.1"/>
    </source>
</evidence>
<organism evidence="1 2">
    <name type="scientific">Aspergillus melleus</name>
    <dbReference type="NCBI Taxonomy" id="138277"/>
    <lineage>
        <taxon>Eukaryota</taxon>
        <taxon>Fungi</taxon>
        <taxon>Dikarya</taxon>
        <taxon>Ascomycota</taxon>
        <taxon>Pezizomycotina</taxon>
        <taxon>Eurotiomycetes</taxon>
        <taxon>Eurotiomycetidae</taxon>
        <taxon>Eurotiales</taxon>
        <taxon>Aspergillaceae</taxon>
        <taxon>Aspergillus</taxon>
        <taxon>Aspergillus subgen. Circumdati</taxon>
    </lineage>
</organism>
<reference evidence="1 2" key="1">
    <citation type="journal article" date="2023" name="ACS Omega">
        <title>Identification of the Neoaspergillic Acid Biosynthesis Gene Cluster by Establishing an In Vitro CRISPR-Ribonucleoprotein Genetic System in Aspergillus melleus.</title>
        <authorList>
            <person name="Yuan B."/>
            <person name="Grau M.F."/>
            <person name="Murata R.M."/>
            <person name="Torok T."/>
            <person name="Venkateswaran K."/>
            <person name="Stajich J.E."/>
            <person name="Wang C.C.C."/>
        </authorList>
    </citation>
    <scope>NUCLEOTIDE SEQUENCE [LARGE SCALE GENOMIC DNA]</scope>
    <source>
        <strain evidence="1 2">IMV 1140</strain>
    </source>
</reference>
<protein>
    <submittedName>
        <fullName evidence="1">Uncharacterized protein</fullName>
    </submittedName>
</protein>
<proteinExistence type="predicted"/>